<feature type="non-terminal residue" evidence="6">
    <location>
        <position position="116"/>
    </location>
</feature>
<name>A0ABW3E0U0_9ACTN</name>
<comment type="subcellular location">
    <subcellularLocation>
        <location evidence="1">Cell membrane</location>
        <topology evidence="1">Multi-pass membrane protein</topology>
    </subcellularLocation>
</comment>
<proteinExistence type="predicted"/>
<evidence type="ECO:0000313" key="7">
    <source>
        <dbReference type="Proteomes" id="UP001597024"/>
    </source>
</evidence>
<evidence type="ECO:0000256" key="1">
    <source>
        <dbReference type="ARBA" id="ARBA00004651"/>
    </source>
</evidence>
<dbReference type="InterPro" id="IPR036640">
    <property type="entry name" value="ABC1_TM_sf"/>
</dbReference>
<keyword evidence="2 5" id="KW-0812">Transmembrane</keyword>
<reference evidence="7" key="1">
    <citation type="journal article" date="2019" name="Int. J. Syst. Evol. Microbiol.">
        <title>The Global Catalogue of Microorganisms (GCM) 10K type strain sequencing project: providing services to taxonomists for standard genome sequencing and annotation.</title>
        <authorList>
            <consortium name="The Broad Institute Genomics Platform"/>
            <consortium name="The Broad Institute Genome Sequencing Center for Infectious Disease"/>
            <person name="Wu L."/>
            <person name="Ma J."/>
        </authorList>
    </citation>
    <scope>NUCLEOTIDE SEQUENCE [LARGE SCALE GENOMIC DNA]</scope>
    <source>
        <strain evidence="7">CCUG 62974</strain>
    </source>
</reference>
<gene>
    <name evidence="6" type="ORF">ACFQ08_34645</name>
</gene>
<evidence type="ECO:0000256" key="5">
    <source>
        <dbReference type="SAM" id="Phobius"/>
    </source>
</evidence>
<evidence type="ECO:0000256" key="4">
    <source>
        <dbReference type="ARBA" id="ARBA00023136"/>
    </source>
</evidence>
<feature type="transmembrane region" description="Helical" evidence="5">
    <location>
        <begin position="53"/>
        <end position="74"/>
    </location>
</feature>
<evidence type="ECO:0000256" key="3">
    <source>
        <dbReference type="ARBA" id="ARBA00022989"/>
    </source>
</evidence>
<protein>
    <submittedName>
        <fullName evidence="6">Iron ABC transporter permease</fullName>
    </submittedName>
</protein>
<evidence type="ECO:0000256" key="2">
    <source>
        <dbReference type="ARBA" id="ARBA00022692"/>
    </source>
</evidence>
<dbReference type="Gene3D" id="1.20.1560.10">
    <property type="entry name" value="ABC transporter type 1, transmembrane domain"/>
    <property type="match status" value="1"/>
</dbReference>
<comment type="caution">
    <text evidence="6">The sequence shown here is derived from an EMBL/GenBank/DDBJ whole genome shotgun (WGS) entry which is preliminary data.</text>
</comment>
<evidence type="ECO:0000313" key="6">
    <source>
        <dbReference type="EMBL" id="MFD0889706.1"/>
    </source>
</evidence>
<organism evidence="6 7">
    <name type="scientific">Streptosporangium algeriense</name>
    <dbReference type="NCBI Taxonomy" id="1682748"/>
    <lineage>
        <taxon>Bacteria</taxon>
        <taxon>Bacillati</taxon>
        <taxon>Actinomycetota</taxon>
        <taxon>Actinomycetes</taxon>
        <taxon>Streptosporangiales</taxon>
        <taxon>Streptosporangiaceae</taxon>
        <taxon>Streptosporangium</taxon>
    </lineage>
</organism>
<feature type="transmembrane region" description="Helical" evidence="5">
    <location>
        <begin position="20"/>
        <end position="47"/>
    </location>
</feature>
<dbReference type="SUPFAM" id="SSF90123">
    <property type="entry name" value="ABC transporter transmembrane region"/>
    <property type="match status" value="1"/>
</dbReference>
<keyword evidence="7" id="KW-1185">Reference proteome</keyword>
<sequence>MIRTLIRLVPAADRGKVVGYALLTVVSAILRGVGCLLLVPLLGALFSTAPAGALPWLGALTVSVVLVWVVDTVISRIGFDIGFTLLGTVQRDLTDRLTRIPLGWFTAERTATARQA</sequence>
<dbReference type="EMBL" id="JBHTHX010001983">
    <property type="protein sequence ID" value="MFD0889706.1"/>
    <property type="molecule type" value="Genomic_DNA"/>
</dbReference>
<dbReference type="Proteomes" id="UP001597024">
    <property type="component" value="Unassembled WGS sequence"/>
</dbReference>
<keyword evidence="4 5" id="KW-0472">Membrane</keyword>
<keyword evidence="3 5" id="KW-1133">Transmembrane helix</keyword>
<accession>A0ABW3E0U0</accession>